<dbReference type="PANTHER" id="PTHR12304">
    <property type="entry name" value="INOSINE-URIDINE PREFERRING NUCLEOSIDE HYDROLASE"/>
    <property type="match status" value="1"/>
</dbReference>
<dbReference type="InterPro" id="IPR036452">
    <property type="entry name" value="Ribo_hydro-like"/>
</dbReference>
<evidence type="ECO:0000313" key="5">
    <source>
        <dbReference type="Proteomes" id="UP001596135"/>
    </source>
</evidence>
<dbReference type="Gene3D" id="3.90.245.10">
    <property type="entry name" value="Ribonucleoside hydrolase-like"/>
    <property type="match status" value="1"/>
</dbReference>
<dbReference type="InterPro" id="IPR023186">
    <property type="entry name" value="IUNH"/>
</dbReference>
<protein>
    <submittedName>
        <fullName evidence="4">Nucleoside hydrolase</fullName>
    </submittedName>
</protein>
<evidence type="ECO:0000256" key="1">
    <source>
        <dbReference type="ARBA" id="ARBA00022801"/>
    </source>
</evidence>
<dbReference type="Proteomes" id="UP001596135">
    <property type="component" value="Unassembled WGS sequence"/>
</dbReference>
<name>A0ABW1LDB4_9ACTN</name>
<sequence>MTPRIRPRCRVVVDNDWAGDPDGLVALAHHLLSPANRVDAITSTGLHPMFASPRATPADGAAVARELVDLLGLTVPVHAGGAEAIVSAARADDDLPLYVVCGGPLTNVAAAIELAPEVVGRFRLVWVGGSVADGVEEYNRNTDPEAAAGVFAQAGLAIDQFPVETYRQCAVSVAELERWLGGCGEVGAFLWRQFVELPLPDFIEVGEVWPLGDSPPVLVTALDDASSTWTSPTPDRRVFTTVDARLIVGDLLAKLQRFSA</sequence>
<accession>A0ABW1LDB4</accession>
<evidence type="ECO:0000256" key="2">
    <source>
        <dbReference type="ARBA" id="ARBA00023295"/>
    </source>
</evidence>
<organism evidence="4 5">
    <name type="scientific">Nocardioides hankookensis</name>
    <dbReference type="NCBI Taxonomy" id="443157"/>
    <lineage>
        <taxon>Bacteria</taxon>
        <taxon>Bacillati</taxon>
        <taxon>Actinomycetota</taxon>
        <taxon>Actinomycetes</taxon>
        <taxon>Propionibacteriales</taxon>
        <taxon>Nocardioidaceae</taxon>
        <taxon>Nocardioides</taxon>
    </lineage>
</organism>
<dbReference type="Pfam" id="PF01156">
    <property type="entry name" value="IU_nuc_hydro"/>
    <property type="match status" value="1"/>
</dbReference>
<comment type="caution">
    <text evidence="4">The sequence shown here is derived from an EMBL/GenBank/DDBJ whole genome shotgun (WGS) entry which is preliminary data.</text>
</comment>
<keyword evidence="1 4" id="KW-0378">Hydrolase</keyword>
<reference evidence="5" key="1">
    <citation type="journal article" date="2019" name="Int. J. Syst. Evol. Microbiol.">
        <title>The Global Catalogue of Microorganisms (GCM) 10K type strain sequencing project: providing services to taxonomists for standard genome sequencing and annotation.</title>
        <authorList>
            <consortium name="The Broad Institute Genomics Platform"/>
            <consortium name="The Broad Institute Genome Sequencing Center for Infectious Disease"/>
            <person name="Wu L."/>
            <person name="Ma J."/>
        </authorList>
    </citation>
    <scope>NUCLEOTIDE SEQUENCE [LARGE SCALE GENOMIC DNA]</scope>
    <source>
        <strain evidence="5">CCUG 54522</strain>
    </source>
</reference>
<dbReference type="GO" id="GO:0016787">
    <property type="term" value="F:hydrolase activity"/>
    <property type="evidence" value="ECO:0007669"/>
    <property type="project" value="UniProtKB-KW"/>
</dbReference>
<dbReference type="PANTHER" id="PTHR12304:SF4">
    <property type="entry name" value="URIDINE NUCLEOSIDASE"/>
    <property type="match status" value="1"/>
</dbReference>
<dbReference type="SUPFAM" id="SSF53590">
    <property type="entry name" value="Nucleoside hydrolase"/>
    <property type="match status" value="1"/>
</dbReference>
<gene>
    <name evidence="4" type="ORF">ACFPYL_02755</name>
</gene>
<dbReference type="RefSeq" id="WP_379150088.1">
    <property type="nucleotide sequence ID" value="NZ_JBHSRJ010000001.1"/>
</dbReference>
<evidence type="ECO:0000259" key="3">
    <source>
        <dbReference type="Pfam" id="PF01156"/>
    </source>
</evidence>
<keyword evidence="2" id="KW-0326">Glycosidase</keyword>
<feature type="domain" description="Inosine/uridine-preferring nucleoside hydrolase" evidence="3">
    <location>
        <begin position="79"/>
        <end position="188"/>
    </location>
</feature>
<keyword evidence="5" id="KW-1185">Reference proteome</keyword>
<proteinExistence type="predicted"/>
<evidence type="ECO:0000313" key="4">
    <source>
        <dbReference type="EMBL" id="MFC6041975.1"/>
    </source>
</evidence>
<dbReference type="EMBL" id="JBHSRJ010000001">
    <property type="protein sequence ID" value="MFC6041975.1"/>
    <property type="molecule type" value="Genomic_DNA"/>
</dbReference>
<dbReference type="InterPro" id="IPR001910">
    <property type="entry name" value="Inosine/uridine_hydrolase_dom"/>
</dbReference>